<evidence type="ECO:0000313" key="1">
    <source>
        <dbReference type="EMBL" id="MBK1827905.1"/>
    </source>
</evidence>
<dbReference type="Proteomes" id="UP000658278">
    <property type="component" value="Unassembled WGS sequence"/>
</dbReference>
<dbReference type="AlphaFoldDB" id="A0A934RCA4"/>
<evidence type="ECO:0000313" key="2">
    <source>
        <dbReference type="Proteomes" id="UP000658278"/>
    </source>
</evidence>
<sequence length="456" mass="51007">MSVMNEVLPDDPRVRRAASTVLGVWEAIDREVPIEESFERVDVAESRGYFLPDEDERVRLRYAQYLAERAALLSALQGMEAVCGSSGEAWGGRRPAFLVALAASTLLVRRTRELLAIAGRSRLLRKKLDEADAIHGLPRKTFTQLYRATTSIRRLTRLRDALDFYLETRLEFADQAGVPPFDELIPRLEAEVERARNDGVGVRRRLRYRWFSFRRRHHSAWKHSVFRLFRWSGSLIADLKQPGVKPSGAPKRVTPALREELVALARPGDVFFTRHDDAMSNLFLPGFWPHGALFFGDEAERGRLGLALAPGLARLAADPVRFLEAKKDGVRFRHAEETLEVDCAVILRPPVNDEIKVEALKRASGHAGKLYDFVFDFRSSDRLACTEVIYRGYHGLGGLGFELLPTGGRLCLPAEALIHQALEQGFQVVATCGVGKGGLLKGRAAEMALHSTRCGI</sequence>
<accession>A0A934RCA4</accession>
<keyword evidence="2" id="KW-1185">Reference proteome</keyword>
<dbReference type="InterPro" id="IPR024453">
    <property type="entry name" value="Peptidase_C92"/>
</dbReference>
<reference evidence="1" key="1">
    <citation type="submission" date="2021-01" db="EMBL/GenBank/DDBJ databases">
        <title>Modified the classification status of verrucomicrobia.</title>
        <authorList>
            <person name="Feng X."/>
        </authorList>
    </citation>
    <scope>NUCLEOTIDE SEQUENCE</scope>
    <source>
        <strain evidence="1">KCTC 22201</strain>
    </source>
</reference>
<dbReference type="Pfam" id="PF05708">
    <property type="entry name" value="Peptidase_C92"/>
    <property type="match status" value="1"/>
</dbReference>
<dbReference type="SUPFAM" id="SSF54001">
    <property type="entry name" value="Cysteine proteinases"/>
    <property type="match status" value="1"/>
</dbReference>
<protein>
    <submittedName>
        <fullName evidence="1">Uncharacterized protein</fullName>
    </submittedName>
</protein>
<name>A0A934RCA4_9BACT</name>
<dbReference type="InterPro" id="IPR038765">
    <property type="entry name" value="Papain-like_cys_pep_sf"/>
</dbReference>
<dbReference type="Gene3D" id="3.90.1720.10">
    <property type="entry name" value="endopeptidase domain like (from Nostoc punctiforme)"/>
    <property type="match status" value="1"/>
</dbReference>
<organism evidence="1 2">
    <name type="scientific">Haloferula rosea</name>
    <dbReference type="NCBI Taxonomy" id="490093"/>
    <lineage>
        <taxon>Bacteria</taxon>
        <taxon>Pseudomonadati</taxon>
        <taxon>Verrucomicrobiota</taxon>
        <taxon>Verrucomicrobiia</taxon>
        <taxon>Verrucomicrobiales</taxon>
        <taxon>Verrucomicrobiaceae</taxon>
        <taxon>Haloferula</taxon>
    </lineage>
</organism>
<proteinExistence type="predicted"/>
<comment type="caution">
    <text evidence="1">The sequence shown here is derived from an EMBL/GenBank/DDBJ whole genome shotgun (WGS) entry which is preliminary data.</text>
</comment>
<dbReference type="EMBL" id="JAENII010000009">
    <property type="protein sequence ID" value="MBK1827905.1"/>
    <property type="molecule type" value="Genomic_DNA"/>
</dbReference>
<gene>
    <name evidence="1" type="ORF">JIN81_12810</name>
</gene>